<dbReference type="EMBL" id="NKXS01000099">
    <property type="protein sequence ID" value="PIN26400.1"/>
    <property type="molecule type" value="Genomic_DNA"/>
</dbReference>
<evidence type="ECO:0000313" key="3">
    <source>
        <dbReference type="Proteomes" id="UP000231279"/>
    </source>
</evidence>
<dbReference type="Pfam" id="PF12937">
    <property type="entry name" value="F-box-like"/>
    <property type="match status" value="1"/>
</dbReference>
<protein>
    <recommendedName>
        <fullName evidence="1">F-box domain-containing protein</fullName>
    </recommendedName>
</protein>
<dbReference type="STRING" id="429701.A0A2G9I9S8"/>
<dbReference type="InterPro" id="IPR032675">
    <property type="entry name" value="LRR_dom_sf"/>
</dbReference>
<evidence type="ECO:0000313" key="2">
    <source>
        <dbReference type="EMBL" id="PIN26400.1"/>
    </source>
</evidence>
<dbReference type="SUPFAM" id="SSF81383">
    <property type="entry name" value="F-box domain"/>
    <property type="match status" value="1"/>
</dbReference>
<dbReference type="SUPFAM" id="SSF52047">
    <property type="entry name" value="RNI-like"/>
    <property type="match status" value="1"/>
</dbReference>
<dbReference type="PROSITE" id="PS50181">
    <property type="entry name" value="FBOX"/>
    <property type="match status" value="1"/>
</dbReference>
<keyword evidence="3" id="KW-1185">Reference proteome</keyword>
<proteinExistence type="predicted"/>
<dbReference type="OrthoDB" id="10044893at2759"/>
<dbReference type="GO" id="GO:0005737">
    <property type="term" value="C:cytoplasm"/>
    <property type="evidence" value="ECO:0007669"/>
    <property type="project" value="TreeGrafter"/>
</dbReference>
<accession>A0A2G9I9S8</accession>
<dbReference type="InterPro" id="IPR036047">
    <property type="entry name" value="F-box-like_dom_sf"/>
</dbReference>
<name>A0A2G9I9S8_9LAMI</name>
<feature type="domain" description="F-box" evidence="1">
    <location>
        <begin position="247"/>
        <end position="294"/>
    </location>
</feature>
<sequence length="531" mass="60123">MALNYSHWPTFTAHRPGDNLMSPLRIVNGYLVEGVHENNGEGYARPWHATRKETQEWDFSCRTDRVDDCCSPESISKDIADLLPSDPFGMDIKSTFTAITGWLEDLEVGYAGYVSGNNGMTSQDNNDLFAGCNLIWNNALNFQPFHDNMQFSEELNIAVQSFPNSPWVHEEPHEGIHVCGSSVQFDEKLDMASRLNQYGEERDIRGALAPFDFGFEPACSKQDELGFSNESTSCSSKLQLGEKVEGAANSEEVPHEAFVLALSYLGVKDLLSVERVSRSLCSMVRDDTLLWTRIHIDQPLNERITDDILLQLASRAQGNLQCLSLVECPKITDDCVRRILETNPRLTKLFVSGCTRLTIEGILDNIRTHNSNKDVPGIKHLRIGGLYGVTHKQFEELKLLLGADGQKLEIYHKPHFYHRGNFYLPYDDDRALDIEMCPRCEKFRLVYDCPAEGCQVKDKAYQVCRGCALCIPRCAQCGRCINDNEYEETFCLDLLCSDCFKQMLRYQDGVDKEVDSCEALHEPSYNLSCHE</sequence>
<evidence type="ECO:0000259" key="1">
    <source>
        <dbReference type="PROSITE" id="PS50181"/>
    </source>
</evidence>
<dbReference type="AlphaFoldDB" id="A0A2G9I9S8"/>
<dbReference type="PANTHER" id="PTHR13382">
    <property type="entry name" value="MITOCHONDRIAL ATP SYNTHASE COUPLING FACTOR B"/>
    <property type="match status" value="1"/>
</dbReference>
<gene>
    <name evidence="2" type="ORF">CDL12_00859</name>
</gene>
<dbReference type="InterPro" id="IPR001810">
    <property type="entry name" value="F-box_dom"/>
</dbReference>
<dbReference type="Proteomes" id="UP000231279">
    <property type="component" value="Unassembled WGS sequence"/>
</dbReference>
<organism evidence="2 3">
    <name type="scientific">Handroanthus impetiginosus</name>
    <dbReference type="NCBI Taxonomy" id="429701"/>
    <lineage>
        <taxon>Eukaryota</taxon>
        <taxon>Viridiplantae</taxon>
        <taxon>Streptophyta</taxon>
        <taxon>Embryophyta</taxon>
        <taxon>Tracheophyta</taxon>
        <taxon>Spermatophyta</taxon>
        <taxon>Magnoliopsida</taxon>
        <taxon>eudicotyledons</taxon>
        <taxon>Gunneridae</taxon>
        <taxon>Pentapetalae</taxon>
        <taxon>asterids</taxon>
        <taxon>lamiids</taxon>
        <taxon>Lamiales</taxon>
        <taxon>Bignoniaceae</taxon>
        <taxon>Crescentiina</taxon>
        <taxon>Tabebuia alliance</taxon>
        <taxon>Handroanthus</taxon>
    </lineage>
</organism>
<reference evidence="3" key="1">
    <citation type="journal article" date="2018" name="Gigascience">
        <title>Genome assembly of the Pink Ipe (Handroanthus impetiginosus, Bignoniaceae), a highly valued, ecologically keystone Neotropical timber forest tree.</title>
        <authorList>
            <person name="Silva-Junior O.B."/>
            <person name="Grattapaglia D."/>
            <person name="Novaes E."/>
            <person name="Collevatti R.G."/>
        </authorList>
    </citation>
    <scope>NUCLEOTIDE SEQUENCE [LARGE SCALE GENOMIC DNA]</scope>
    <source>
        <strain evidence="3">cv. UFG-1</strain>
    </source>
</reference>
<dbReference type="Gene3D" id="3.80.10.10">
    <property type="entry name" value="Ribonuclease Inhibitor"/>
    <property type="match status" value="1"/>
</dbReference>
<dbReference type="PANTHER" id="PTHR13382:SF22">
    <property type="entry name" value="F-BOX PROTEIN SKIP14"/>
    <property type="match status" value="1"/>
</dbReference>
<dbReference type="InterPro" id="IPR050648">
    <property type="entry name" value="F-box_LRR-repeat"/>
</dbReference>
<comment type="caution">
    <text evidence="2">The sequence shown here is derived from an EMBL/GenBank/DDBJ whole genome shotgun (WGS) entry which is preliminary data.</text>
</comment>